<accession>A0AAW5V810</accession>
<dbReference type="Proteomes" id="UP001208912">
    <property type="component" value="Unassembled WGS sequence"/>
</dbReference>
<name>A0AAW5V810_9LEPT</name>
<feature type="domain" description="Toprim" evidence="8">
    <location>
        <begin position="103"/>
        <end position="198"/>
    </location>
</feature>
<dbReference type="InterPro" id="IPR015967">
    <property type="entry name" value="Rcmb_RecR_Znf"/>
</dbReference>
<keyword evidence="3 7" id="KW-0863">Zinc-finger</keyword>
<organism evidence="10 11">
    <name type="scientific">Leptospira soteropolitanensis</name>
    <dbReference type="NCBI Taxonomy" id="2950025"/>
    <lineage>
        <taxon>Bacteria</taxon>
        <taxon>Pseudomonadati</taxon>
        <taxon>Spirochaetota</taxon>
        <taxon>Spirochaetia</taxon>
        <taxon>Leptospirales</taxon>
        <taxon>Leptospiraceae</taxon>
        <taxon>Leptospira</taxon>
    </lineage>
</organism>
<protein>
    <recommendedName>
        <fullName evidence="7">Recombination protein RecR</fullName>
    </recommendedName>
</protein>
<evidence type="ECO:0000259" key="8">
    <source>
        <dbReference type="PROSITE" id="PS50880"/>
    </source>
</evidence>
<evidence type="ECO:0000256" key="7">
    <source>
        <dbReference type="HAMAP-Rule" id="MF_00017"/>
    </source>
</evidence>
<keyword evidence="1 7" id="KW-0479">Metal-binding</keyword>
<evidence type="ECO:0000256" key="5">
    <source>
        <dbReference type="ARBA" id="ARBA00023172"/>
    </source>
</evidence>
<evidence type="ECO:0000256" key="4">
    <source>
        <dbReference type="ARBA" id="ARBA00022833"/>
    </source>
</evidence>
<reference evidence="10 12" key="1">
    <citation type="submission" date="2022-06" db="EMBL/GenBank/DDBJ databases">
        <title>Leptospira isolates from biofilms formed at urban environments.</title>
        <authorList>
            <person name="Ribeiro P.S."/>
            <person name="Sousa T."/>
            <person name="Carvalho N."/>
            <person name="Aburjaile F."/>
            <person name="Neves F."/>
            <person name="Oliveira D."/>
            <person name="Blanco L."/>
            <person name="Lima J."/>
            <person name="Costa F."/>
            <person name="Brenig B."/>
            <person name="Soares S."/>
            <person name="Ramos R."/>
            <person name="Goes-Neto A."/>
            <person name="Matiuzzi M."/>
            <person name="Azevedo V."/>
            <person name="Ristow P."/>
        </authorList>
    </citation>
    <scope>NUCLEOTIDE SEQUENCE</scope>
    <source>
        <strain evidence="9 12">VSF19</strain>
        <strain evidence="10">VSF20</strain>
    </source>
</reference>
<evidence type="ECO:0000256" key="2">
    <source>
        <dbReference type="ARBA" id="ARBA00022763"/>
    </source>
</evidence>
<dbReference type="AlphaFoldDB" id="A0AAW5V810"/>
<dbReference type="SUPFAM" id="SSF111304">
    <property type="entry name" value="Recombination protein RecR"/>
    <property type="match status" value="1"/>
</dbReference>
<dbReference type="EMBL" id="JAMQPL010000001">
    <property type="protein sequence ID" value="MCW7529089.1"/>
    <property type="molecule type" value="Genomic_DNA"/>
</dbReference>
<dbReference type="GO" id="GO:0006281">
    <property type="term" value="P:DNA repair"/>
    <property type="evidence" value="ECO:0007669"/>
    <property type="project" value="UniProtKB-UniRule"/>
</dbReference>
<dbReference type="CDD" id="cd01025">
    <property type="entry name" value="TOPRIM_recR"/>
    <property type="match status" value="1"/>
</dbReference>
<dbReference type="Pfam" id="PF13662">
    <property type="entry name" value="Toprim_4"/>
    <property type="match status" value="1"/>
</dbReference>
<comment type="function">
    <text evidence="7">May play a role in DNA repair. It seems to be involved in an RecBC-independent recombinational process of DNA repair. It may act with RecF and RecO.</text>
</comment>
<dbReference type="GO" id="GO:0003677">
    <property type="term" value="F:DNA binding"/>
    <property type="evidence" value="ECO:0007669"/>
    <property type="project" value="UniProtKB-UniRule"/>
</dbReference>
<keyword evidence="6 7" id="KW-0234">DNA repair</keyword>
<dbReference type="PROSITE" id="PS01300">
    <property type="entry name" value="RECR"/>
    <property type="match status" value="1"/>
</dbReference>
<dbReference type="InterPro" id="IPR023627">
    <property type="entry name" value="Rcmb_RecR"/>
</dbReference>
<keyword evidence="5 7" id="KW-0233">DNA recombination</keyword>
<dbReference type="InterPro" id="IPR006171">
    <property type="entry name" value="TOPRIM_dom"/>
</dbReference>
<dbReference type="GO" id="GO:0006310">
    <property type="term" value="P:DNA recombination"/>
    <property type="evidence" value="ECO:0007669"/>
    <property type="project" value="UniProtKB-UniRule"/>
</dbReference>
<comment type="caution">
    <text evidence="10">The sequence shown here is derived from an EMBL/GenBank/DDBJ whole genome shotgun (WGS) entry which is preliminary data.</text>
</comment>
<dbReference type="InterPro" id="IPR000093">
    <property type="entry name" value="DNA_Rcmb_RecR"/>
</dbReference>
<feature type="zinc finger region" description="C4-type" evidence="7">
    <location>
        <begin position="80"/>
        <end position="95"/>
    </location>
</feature>
<dbReference type="Proteomes" id="UP001208540">
    <property type="component" value="Unassembled WGS sequence"/>
</dbReference>
<dbReference type="NCBIfam" id="TIGR00615">
    <property type="entry name" value="recR"/>
    <property type="match status" value="1"/>
</dbReference>
<evidence type="ECO:0000313" key="10">
    <source>
        <dbReference type="EMBL" id="MCW7529089.1"/>
    </source>
</evidence>
<dbReference type="InterPro" id="IPR034137">
    <property type="entry name" value="TOPRIM_RecR"/>
</dbReference>
<dbReference type="PANTHER" id="PTHR30446">
    <property type="entry name" value="RECOMBINATION PROTEIN RECR"/>
    <property type="match status" value="1"/>
</dbReference>
<dbReference type="Pfam" id="PF02132">
    <property type="entry name" value="RecR_ZnF"/>
    <property type="match status" value="1"/>
</dbReference>
<keyword evidence="4 7" id="KW-0862">Zinc</keyword>
<dbReference type="HAMAP" id="MF_00017">
    <property type="entry name" value="RecR"/>
    <property type="match status" value="1"/>
</dbReference>
<evidence type="ECO:0000313" key="12">
    <source>
        <dbReference type="Proteomes" id="UP001208912"/>
    </source>
</evidence>
<dbReference type="PANTHER" id="PTHR30446:SF0">
    <property type="entry name" value="RECOMBINATION PROTEIN RECR"/>
    <property type="match status" value="1"/>
</dbReference>
<keyword evidence="12" id="KW-1185">Reference proteome</keyword>
<dbReference type="EMBL" id="JAMQPM010000001">
    <property type="protein sequence ID" value="MCW7525222.1"/>
    <property type="molecule type" value="Genomic_DNA"/>
</dbReference>
<dbReference type="RefSeq" id="WP_265350574.1">
    <property type="nucleotide sequence ID" value="NZ_JAMQPL010000001.1"/>
</dbReference>
<evidence type="ECO:0000256" key="3">
    <source>
        <dbReference type="ARBA" id="ARBA00022771"/>
    </source>
</evidence>
<sequence length="221" mass="24618">MFSDLILATSKVYLTKSKRTEDFLLSDPQFQKLIQSFSSLPGIGKKSATRIGFHILRMDPSTFQTWLSNIEEAKAKLRFCDECGGLTEDPICSICLSDRRDNGILCVVEQPEDIFFIENTKEYIGKYHVLNGAISPLDGIGPDQLRIRQLIQRLEDGGIKEVLIATNPTLEGDATASYLSTVIKPMEIKITRIAHGITIGGTLEYSDQYTLGKAIKSRLTL</sequence>
<comment type="similarity">
    <text evidence="7">Belongs to the RecR family.</text>
</comment>
<dbReference type="Pfam" id="PF21176">
    <property type="entry name" value="RecR_HhH"/>
    <property type="match status" value="1"/>
</dbReference>
<dbReference type="Gene3D" id="1.10.8.420">
    <property type="entry name" value="RecR Domain 1"/>
    <property type="match status" value="1"/>
</dbReference>
<evidence type="ECO:0000313" key="9">
    <source>
        <dbReference type="EMBL" id="MCW7525222.1"/>
    </source>
</evidence>
<dbReference type="GO" id="GO:0008270">
    <property type="term" value="F:zinc ion binding"/>
    <property type="evidence" value="ECO:0007669"/>
    <property type="project" value="UniProtKB-KW"/>
</dbReference>
<gene>
    <name evidence="7 10" type="primary">recR</name>
    <name evidence="9" type="ORF">ND861_02600</name>
    <name evidence="10" type="ORF">ND862_02600</name>
</gene>
<keyword evidence="2 7" id="KW-0227">DNA damage</keyword>
<evidence type="ECO:0000256" key="6">
    <source>
        <dbReference type="ARBA" id="ARBA00023204"/>
    </source>
</evidence>
<dbReference type="Gene3D" id="3.40.1360.10">
    <property type="match status" value="1"/>
</dbReference>
<dbReference type="SMART" id="SM00493">
    <property type="entry name" value="TOPRIM"/>
    <property type="match status" value="1"/>
</dbReference>
<proteinExistence type="inferred from homology"/>
<evidence type="ECO:0000256" key="1">
    <source>
        <dbReference type="ARBA" id="ARBA00022723"/>
    </source>
</evidence>
<evidence type="ECO:0000313" key="11">
    <source>
        <dbReference type="Proteomes" id="UP001208540"/>
    </source>
</evidence>
<dbReference type="PROSITE" id="PS50880">
    <property type="entry name" value="TOPRIM"/>
    <property type="match status" value="1"/>
</dbReference>